<dbReference type="Pfam" id="PF02381">
    <property type="entry name" value="MraZ"/>
    <property type="match status" value="2"/>
</dbReference>
<dbReference type="InterPro" id="IPR035642">
    <property type="entry name" value="MraZ_N"/>
</dbReference>
<accession>A0A4R3Z842</accession>
<evidence type="ECO:0000256" key="3">
    <source>
        <dbReference type="ARBA" id="ARBA00022737"/>
    </source>
</evidence>
<organism evidence="9 10">
    <name type="scientific">Longibaculum muris</name>
    <dbReference type="NCBI Taxonomy" id="1796628"/>
    <lineage>
        <taxon>Bacteria</taxon>
        <taxon>Bacillati</taxon>
        <taxon>Bacillota</taxon>
        <taxon>Erysipelotrichia</taxon>
        <taxon>Erysipelotrichales</taxon>
        <taxon>Coprobacillaceae</taxon>
        <taxon>Longibaculum</taxon>
    </lineage>
</organism>
<dbReference type="InterPro" id="IPR035644">
    <property type="entry name" value="MraZ_C"/>
</dbReference>
<feature type="domain" description="SpoVT-AbrB" evidence="8">
    <location>
        <begin position="76"/>
        <end position="119"/>
    </location>
</feature>
<dbReference type="InterPro" id="IPR038619">
    <property type="entry name" value="MraZ_sf"/>
</dbReference>
<dbReference type="PROSITE" id="PS51740">
    <property type="entry name" value="SPOVT_ABRB"/>
    <property type="match status" value="2"/>
</dbReference>
<dbReference type="PANTHER" id="PTHR34701">
    <property type="entry name" value="TRANSCRIPTIONAL REGULATOR MRAZ"/>
    <property type="match status" value="1"/>
</dbReference>
<sequence>MFFGEFRHNIDAKGRLSIPAKMRNQCGECVYVTRGNDGCLALYTQQGWEKYYEELQALPQKKKSTRIFIRLVTSRASECEFDKLGRINIPLVLRQEGHLEKECVIVGVGDHVEIWNSEAWDQFYDDNKDSFDEISEDLDEYEL</sequence>
<evidence type="ECO:0000256" key="5">
    <source>
        <dbReference type="ARBA" id="ARBA00023125"/>
    </source>
</evidence>
<comment type="subcellular location">
    <subcellularLocation>
        <location evidence="7">Cytoplasm</location>
        <location evidence="7">Nucleoid</location>
    </subcellularLocation>
</comment>
<name>A0A4R3Z842_9FIRM</name>
<dbReference type="PANTHER" id="PTHR34701:SF1">
    <property type="entry name" value="TRANSCRIPTIONAL REGULATOR MRAZ"/>
    <property type="match status" value="1"/>
</dbReference>
<dbReference type="GeneID" id="98914003"/>
<gene>
    <name evidence="7" type="primary">mraZ</name>
    <name evidence="9" type="ORF">EDD60_101178</name>
</gene>
<dbReference type="CDD" id="cd16320">
    <property type="entry name" value="MraZ_N"/>
    <property type="match status" value="1"/>
</dbReference>
<proteinExistence type="inferred from homology"/>
<dbReference type="CDD" id="cd16321">
    <property type="entry name" value="MraZ_C"/>
    <property type="match status" value="1"/>
</dbReference>
<dbReference type="Gene3D" id="3.40.1550.20">
    <property type="entry name" value="Transcriptional regulator MraZ domain"/>
    <property type="match status" value="1"/>
</dbReference>
<keyword evidence="5 7" id="KW-0238">DNA-binding</keyword>
<dbReference type="HAMAP" id="MF_01008">
    <property type="entry name" value="MraZ"/>
    <property type="match status" value="1"/>
</dbReference>
<dbReference type="EMBL" id="SMCQ01000001">
    <property type="protein sequence ID" value="TCW02874.1"/>
    <property type="molecule type" value="Genomic_DNA"/>
</dbReference>
<evidence type="ECO:0000256" key="6">
    <source>
        <dbReference type="ARBA" id="ARBA00023163"/>
    </source>
</evidence>
<dbReference type="InterPro" id="IPR007159">
    <property type="entry name" value="SpoVT-AbrB_dom"/>
</dbReference>
<dbReference type="InterPro" id="IPR020603">
    <property type="entry name" value="MraZ_dom"/>
</dbReference>
<evidence type="ECO:0000256" key="1">
    <source>
        <dbReference type="ARBA" id="ARBA00013860"/>
    </source>
</evidence>
<dbReference type="Proteomes" id="UP000295515">
    <property type="component" value="Unassembled WGS sequence"/>
</dbReference>
<dbReference type="GO" id="GO:0009295">
    <property type="term" value="C:nucleoid"/>
    <property type="evidence" value="ECO:0007669"/>
    <property type="project" value="UniProtKB-SubCell"/>
</dbReference>
<dbReference type="AlphaFoldDB" id="A0A4R3Z842"/>
<reference evidence="9 10" key="1">
    <citation type="submission" date="2019-03" db="EMBL/GenBank/DDBJ databases">
        <title>Genomic Encyclopedia of Type Strains, Phase IV (KMG-IV): sequencing the most valuable type-strain genomes for metagenomic binning, comparative biology and taxonomic classification.</title>
        <authorList>
            <person name="Goeker M."/>
        </authorList>
    </citation>
    <scope>NUCLEOTIDE SEQUENCE [LARGE SCALE GENOMIC DNA]</scope>
    <source>
        <strain evidence="9 10">DSM 29487</strain>
    </source>
</reference>
<keyword evidence="3" id="KW-0677">Repeat</keyword>
<feature type="domain" description="SpoVT-AbrB" evidence="8">
    <location>
        <begin position="5"/>
        <end position="47"/>
    </location>
</feature>
<evidence type="ECO:0000256" key="7">
    <source>
        <dbReference type="HAMAP-Rule" id="MF_01008"/>
    </source>
</evidence>
<dbReference type="GO" id="GO:0003700">
    <property type="term" value="F:DNA-binding transcription factor activity"/>
    <property type="evidence" value="ECO:0007669"/>
    <property type="project" value="UniProtKB-UniRule"/>
</dbReference>
<dbReference type="RefSeq" id="WP_066445566.1">
    <property type="nucleotide sequence ID" value="NZ_CAUWFI010000002.1"/>
</dbReference>
<comment type="caution">
    <text evidence="9">The sequence shown here is derived from an EMBL/GenBank/DDBJ whole genome shotgun (WGS) entry which is preliminary data.</text>
</comment>
<comment type="subunit">
    <text evidence="7">Forms oligomers.</text>
</comment>
<dbReference type="InterPro" id="IPR003444">
    <property type="entry name" value="MraZ"/>
</dbReference>
<dbReference type="NCBIfam" id="TIGR00242">
    <property type="entry name" value="division/cell wall cluster transcriptional repressor MraZ"/>
    <property type="match status" value="1"/>
</dbReference>
<keyword evidence="2 7" id="KW-0963">Cytoplasm</keyword>
<dbReference type="GO" id="GO:0000976">
    <property type="term" value="F:transcription cis-regulatory region binding"/>
    <property type="evidence" value="ECO:0007669"/>
    <property type="project" value="TreeGrafter"/>
</dbReference>
<dbReference type="GO" id="GO:2000143">
    <property type="term" value="P:negative regulation of DNA-templated transcription initiation"/>
    <property type="evidence" value="ECO:0007669"/>
    <property type="project" value="TreeGrafter"/>
</dbReference>
<comment type="similarity">
    <text evidence="7">Belongs to the MraZ family.</text>
</comment>
<evidence type="ECO:0000313" key="9">
    <source>
        <dbReference type="EMBL" id="TCW02874.1"/>
    </source>
</evidence>
<keyword evidence="10" id="KW-1185">Reference proteome</keyword>
<dbReference type="InterPro" id="IPR037914">
    <property type="entry name" value="SpoVT-AbrB_sf"/>
</dbReference>
<keyword evidence="6 7" id="KW-0804">Transcription</keyword>
<protein>
    <recommendedName>
        <fullName evidence="1 7">Transcriptional regulator MraZ</fullName>
    </recommendedName>
</protein>
<dbReference type="SUPFAM" id="SSF89447">
    <property type="entry name" value="AbrB/MazE/MraZ-like"/>
    <property type="match status" value="1"/>
</dbReference>
<evidence type="ECO:0000256" key="4">
    <source>
        <dbReference type="ARBA" id="ARBA00023015"/>
    </source>
</evidence>
<evidence type="ECO:0000259" key="8">
    <source>
        <dbReference type="PROSITE" id="PS51740"/>
    </source>
</evidence>
<dbReference type="GO" id="GO:0005737">
    <property type="term" value="C:cytoplasm"/>
    <property type="evidence" value="ECO:0007669"/>
    <property type="project" value="UniProtKB-UniRule"/>
</dbReference>
<evidence type="ECO:0000256" key="2">
    <source>
        <dbReference type="ARBA" id="ARBA00022490"/>
    </source>
</evidence>
<evidence type="ECO:0000313" key="10">
    <source>
        <dbReference type="Proteomes" id="UP000295515"/>
    </source>
</evidence>
<keyword evidence="4 7" id="KW-0805">Transcription regulation</keyword>